<evidence type="ECO:0000313" key="4">
    <source>
        <dbReference type="Proteomes" id="UP001178507"/>
    </source>
</evidence>
<evidence type="ECO:0000256" key="1">
    <source>
        <dbReference type="SAM" id="MobiDB-lite"/>
    </source>
</evidence>
<dbReference type="Proteomes" id="UP001178507">
    <property type="component" value="Unassembled WGS sequence"/>
</dbReference>
<gene>
    <name evidence="3" type="ORF">EVOR1521_LOCUS7810</name>
</gene>
<organism evidence="3 4">
    <name type="scientific">Effrenium voratum</name>
    <dbReference type="NCBI Taxonomy" id="2562239"/>
    <lineage>
        <taxon>Eukaryota</taxon>
        <taxon>Sar</taxon>
        <taxon>Alveolata</taxon>
        <taxon>Dinophyceae</taxon>
        <taxon>Suessiales</taxon>
        <taxon>Symbiodiniaceae</taxon>
        <taxon>Effrenium</taxon>
    </lineage>
</organism>
<accession>A0AA36I4N8</accession>
<feature type="compositionally biased region" description="Polar residues" evidence="1">
    <location>
        <begin position="198"/>
        <end position="209"/>
    </location>
</feature>
<feature type="region of interest" description="Disordered" evidence="1">
    <location>
        <begin position="161"/>
        <end position="235"/>
    </location>
</feature>
<feature type="region of interest" description="Disordered" evidence="1">
    <location>
        <begin position="1"/>
        <end position="24"/>
    </location>
</feature>
<keyword evidence="4" id="KW-1185">Reference proteome</keyword>
<keyword evidence="2" id="KW-1133">Transmembrane helix</keyword>
<feature type="compositionally biased region" description="Basic and acidic residues" evidence="1">
    <location>
        <begin position="182"/>
        <end position="197"/>
    </location>
</feature>
<feature type="compositionally biased region" description="Polar residues" evidence="1">
    <location>
        <begin position="172"/>
        <end position="181"/>
    </location>
</feature>
<keyword evidence="2" id="KW-0472">Membrane</keyword>
<dbReference type="AlphaFoldDB" id="A0AA36I4N8"/>
<reference evidence="3" key="1">
    <citation type="submission" date="2023-08" db="EMBL/GenBank/DDBJ databases">
        <authorList>
            <person name="Chen Y."/>
            <person name="Shah S."/>
            <person name="Dougan E. K."/>
            <person name="Thang M."/>
            <person name="Chan C."/>
        </authorList>
    </citation>
    <scope>NUCLEOTIDE SEQUENCE</scope>
</reference>
<feature type="transmembrane region" description="Helical" evidence="2">
    <location>
        <begin position="349"/>
        <end position="369"/>
    </location>
</feature>
<evidence type="ECO:0000313" key="3">
    <source>
        <dbReference type="EMBL" id="CAJ1379624.1"/>
    </source>
</evidence>
<sequence>MSESKATEELSAQSGRHRRRFDQNPDGSLEAQLFGFVLVSHEPSIFRVESGSALIQVHYLRHRGDAGGLKAARQELLRLHDAGHRLQQAYEDLHRQFREVAADAVYWQSLAEASRVPESPAMPKSAIVPAPTPVEETSPSNAREALRRAAVEAAKALQQKSKLKEAAGQGKENVSMQFSSPSKDKGRDLETLTRPDSQDSMDGSSSLFTGSGEHEAWSIPGTHASAGAPVQASPKPLRAHRKVLFQDTVETIEIEGGTQNGRTVRRFNEVSLLSSEIASAHFVSELKQGRATQLALLTDTDAVDDLARWDTRAASDDALQREVNTLVQAAHSRGTALAALPLQAARPVALIQLLLLLLLLLQHMLSIIVGQYDQCVSARFLLDHFMDEYLLLLADFLEGGGSRLLQKEAELARRALRMSFVSLLPELPEPRHVTMHDSFEPRTL</sequence>
<evidence type="ECO:0000256" key="2">
    <source>
        <dbReference type="SAM" id="Phobius"/>
    </source>
</evidence>
<protein>
    <submittedName>
        <fullName evidence="3">Uncharacterized protein</fullName>
    </submittedName>
</protein>
<proteinExistence type="predicted"/>
<name>A0AA36I4N8_9DINO</name>
<comment type="caution">
    <text evidence="3">The sequence shown here is derived from an EMBL/GenBank/DDBJ whole genome shotgun (WGS) entry which is preliminary data.</text>
</comment>
<feature type="region of interest" description="Disordered" evidence="1">
    <location>
        <begin position="121"/>
        <end position="145"/>
    </location>
</feature>
<keyword evidence="2" id="KW-0812">Transmembrane</keyword>
<dbReference type="EMBL" id="CAUJNA010000646">
    <property type="protein sequence ID" value="CAJ1379624.1"/>
    <property type="molecule type" value="Genomic_DNA"/>
</dbReference>